<gene>
    <name evidence="1" type="ORF">K435DRAFT_974792</name>
</gene>
<dbReference type="EMBL" id="ML181986">
    <property type="protein sequence ID" value="THU75516.1"/>
    <property type="molecule type" value="Genomic_DNA"/>
</dbReference>
<accession>A0A4S8KJ65</accession>
<evidence type="ECO:0000313" key="2">
    <source>
        <dbReference type="Proteomes" id="UP000297245"/>
    </source>
</evidence>
<dbReference type="Proteomes" id="UP000297245">
    <property type="component" value="Unassembled WGS sequence"/>
</dbReference>
<name>A0A4S8KJ65_DENBC</name>
<keyword evidence="2" id="KW-1185">Reference proteome</keyword>
<proteinExistence type="predicted"/>
<evidence type="ECO:0000313" key="1">
    <source>
        <dbReference type="EMBL" id="THU75516.1"/>
    </source>
</evidence>
<reference evidence="1 2" key="1">
    <citation type="journal article" date="2019" name="Nat. Ecol. Evol.">
        <title>Megaphylogeny resolves global patterns of mushroom evolution.</title>
        <authorList>
            <person name="Varga T."/>
            <person name="Krizsan K."/>
            <person name="Foldi C."/>
            <person name="Dima B."/>
            <person name="Sanchez-Garcia M."/>
            <person name="Sanchez-Ramirez S."/>
            <person name="Szollosi G.J."/>
            <person name="Szarkandi J.G."/>
            <person name="Papp V."/>
            <person name="Albert L."/>
            <person name="Andreopoulos W."/>
            <person name="Angelini C."/>
            <person name="Antonin V."/>
            <person name="Barry K.W."/>
            <person name="Bougher N.L."/>
            <person name="Buchanan P."/>
            <person name="Buyck B."/>
            <person name="Bense V."/>
            <person name="Catcheside P."/>
            <person name="Chovatia M."/>
            <person name="Cooper J."/>
            <person name="Damon W."/>
            <person name="Desjardin D."/>
            <person name="Finy P."/>
            <person name="Geml J."/>
            <person name="Haridas S."/>
            <person name="Hughes K."/>
            <person name="Justo A."/>
            <person name="Karasinski D."/>
            <person name="Kautmanova I."/>
            <person name="Kiss B."/>
            <person name="Kocsube S."/>
            <person name="Kotiranta H."/>
            <person name="LaButti K.M."/>
            <person name="Lechner B.E."/>
            <person name="Liimatainen K."/>
            <person name="Lipzen A."/>
            <person name="Lukacs Z."/>
            <person name="Mihaltcheva S."/>
            <person name="Morgado L.N."/>
            <person name="Niskanen T."/>
            <person name="Noordeloos M.E."/>
            <person name="Ohm R.A."/>
            <person name="Ortiz-Santana B."/>
            <person name="Ovrebo C."/>
            <person name="Racz N."/>
            <person name="Riley R."/>
            <person name="Savchenko A."/>
            <person name="Shiryaev A."/>
            <person name="Soop K."/>
            <person name="Spirin V."/>
            <person name="Szebenyi C."/>
            <person name="Tomsovsky M."/>
            <person name="Tulloss R.E."/>
            <person name="Uehling J."/>
            <person name="Grigoriev I.V."/>
            <person name="Vagvolgyi C."/>
            <person name="Papp T."/>
            <person name="Martin F.M."/>
            <person name="Miettinen O."/>
            <person name="Hibbett D.S."/>
            <person name="Nagy L.G."/>
        </authorList>
    </citation>
    <scope>NUCLEOTIDE SEQUENCE [LARGE SCALE GENOMIC DNA]</scope>
    <source>
        <strain evidence="1 2">CBS 962.96</strain>
    </source>
</reference>
<protein>
    <submittedName>
        <fullName evidence="1">Uncharacterized protein</fullName>
    </submittedName>
</protein>
<sequence length="78" mass="8347">MPTLIPPTAFGLDCTWILCIVCGSSFGSLVETYRASTLMNIYTFSISDTPSRLPPNSSSPLTPWPLSSVAISFPNSCS</sequence>
<dbReference type="AlphaFoldDB" id="A0A4S8KJ65"/>
<organism evidence="1 2">
    <name type="scientific">Dendrothele bispora (strain CBS 962.96)</name>
    <dbReference type="NCBI Taxonomy" id="1314807"/>
    <lineage>
        <taxon>Eukaryota</taxon>
        <taxon>Fungi</taxon>
        <taxon>Dikarya</taxon>
        <taxon>Basidiomycota</taxon>
        <taxon>Agaricomycotina</taxon>
        <taxon>Agaricomycetes</taxon>
        <taxon>Agaricomycetidae</taxon>
        <taxon>Agaricales</taxon>
        <taxon>Agaricales incertae sedis</taxon>
        <taxon>Dendrothele</taxon>
    </lineage>
</organism>